<evidence type="ECO:0000256" key="1">
    <source>
        <dbReference type="SAM" id="MobiDB-lite"/>
    </source>
</evidence>
<protein>
    <recommendedName>
        <fullName evidence="2">Chromo domain-containing protein</fullName>
    </recommendedName>
</protein>
<dbReference type="SUPFAM" id="SSF54160">
    <property type="entry name" value="Chromo domain-like"/>
    <property type="match status" value="1"/>
</dbReference>
<evidence type="ECO:0000313" key="4">
    <source>
        <dbReference type="Proteomes" id="UP000623467"/>
    </source>
</evidence>
<accession>A0A8H6ZFG7</accession>
<feature type="domain" description="Chromo" evidence="2">
    <location>
        <begin position="285"/>
        <end position="343"/>
    </location>
</feature>
<dbReference type="AlphaFoldDB" id="A0A8H6ZFG7"/>
<organism evidence="3 4">
    <name type="scientific">Mycena sanguinolenta</name>
    <dbReference type="NCBI Taxonomy" id="230812"/>
    <lineage>
        <taxon>Eukaryota</taxon>
        <taxon>Fungi</taxon>
        <taxon>Dikarya</taxon>
        <taxon>Basidiomycota</taxon>
        <taxon>Agaricomycotina</taxon>
        <taxon>Agaricomycetes</taxon>
        <taxon>Agaricomycetidae</taxon>
        <taxon>Agaricales</taxon>
        <taxon>Marasmiineae</taxon>
        <taxon>Mycenaceae</taxon>
        <taxon>Mycena</taxon>
    </lineage>
</organism>
<gene>
    <name evidence="3" type="ORF">MSAN_00352500</name>
</gene>
<dbReference type="SMART" id="SM00298">
    <property type="entry name" value="CHROMO"/>
    <property type="match status" value="1"/>
</dbReference>
<evidence type="ECO:0000259" key="2">
    <source>
        <dbReference type="PROSITE" id="PS50013"/>
    </source>
</evidence>
<dbReference type="GO" id="GO:0006338">
    <property type="term" value="P:chromatin remodeling"/>
    <property type="evidence" value="ECO:0007669"/>
    <property type="project" value="UniProtKB-ARBA"/>
</dbReference>
<feature type="compositionally biased region" description="Acidic residues" evidence="1">
    <location>
        <begin position="239"/>
        <end position="248"/>
    </location>
</feature>
<proteinExistence type="predicted"/>
<feature type="region of interest" description="Disordered" evidence="1">
    <location>
        <begin position="142"/>
        <end position="174"/>
    </location>
</feature>
<feature type="compositionally biased region" description="Polar residues" evidence="1">
    <location>
        <begin position="249"/>
        <end position="265"/>
    </location>
</feature>
<dbReference type="Proteomes" id="UP000623467">
    <property type="component" value="Unassembled WGS sequence"/>
</dbReference>
<dbReference type="EMBL" id="JACAZH010000002">
    <property type="protein sequence ID" value="KAF7374675.1"/>
    <property type="molecule type" value="Genomic_DNA"/>
</dbReference>
<dbReference type="InterPro" id="IPR016197">
    <property type="entry name" value="Chromo-like_dom_sf"/>
</dbReference>
<reference evidence="3" key="1">
    <citation type="submission" date="2020-05" db="EMBL/GenBank/DDBJ databases">
        <title>Mycena genomes resolve the evolution of fungal bioluminescence.</title>
        <authorList>
            <person name="Tsai I.J."/>
        </authorList>
    </citation>
    <scope>NUCLEOTIDE SEQUENCE</scope>
    <source>
        <strain evidence="3">160909Yilan</strain>
    </source>
</reference>
<dbReference type="InterPro" id="IPR000953">
    <property type="entry name" value="Chromo/chromo_shadow_dom"/>
</dbReference>
<evidence type="ECO:0000313" key="3">
    <source>
        <dbReference type="EMBL" id="KAF7374675.1"/>
    </source>
</evidence>
<feature type="region of interest" description="Disordered" evidence="1">
    <location>
        <begin position="216"/>
        <end position="279"/>
    </location>
</feature>
<dbReference type="OrthoDB" id="3064439at2759"/>
<dbReference type="Gene3D" id="2.40.50.40">
    <property type="match status" value="1"/>
</dbReference>
<dbReference type="PROSITE" id="PS50013">
    <property type="entry name" value="CHROMO_2"/>
    <property type="match status" value="1"/>
</dbReference>
<dbReference type="CDD" id="cd00024">
    <property type="entry name" value="CD_CSD"/>
    <property type="match status" value="1"/>
</dbReference>
<comment type="caution">
    <text evidence="3">The sequence shown here is derived from an EMBL/GenBank/DDBJ whole genome shotgun (WGS) entry which is preliminary data.</text>
</comment>
<name>A0A8H6ZFG7_9AGAR</name>
<feature type="compositionally biased region" description="Basic and acidic residues" evidence="1">
    <location>
        <begin position="161"/>
        <end position="173"/>
    </location>
</feature>
<sequence>MRGLFAWHRQLSWKFLVPISKDMYRTVQACIRFQRELGTEMFLAAERHPIHPIPHQSQGSPKHVISEIVNREVVAGQIIWKLRVCDSSDVLIVTDKDTPWLYQTPNREKLRDFVQRHIPLTSPLLRKLYTRMIARDYPSSVPEVPATATSMDVDVPEPTEADGRTDVQSEDQRPITPLLLLGDNESELSEPPDDLVLNEDVLWDNHGLAEMDVENTCQIETEGTPPNIPSDGEKAMEDTRDDEQDTPDADSNNGDTSQDGMQNTPNDDEQMDSSQPGDLSANISFEIAGIVDYSEEKGQLWRVRWKGYNETEDSWMNAAQFADAEDIFDDYNRRNKITVREIGGSSKRKRGHSKGRQYCDESAAAEDPKFLVRTEQFLKLLSSSTLEQEMESLRRPIPVSASIHLFNPATLLAHMHELNMTNSWMASYLQYDSLGNDSSFIRILRVQDAIQQSALLLHALEQVAILRHAIQWELGRILLTVYEWLTETAPALVEALVLAHTRGPAVLNAQFRSFARLTDHVILYVRHCQAAQDPVSRPSKKRKKLPQPVPILTIPTPDNISPSWPPPDLSKLPPDLYGLREVADNVKALDMPPIERHIYDTAESFDLEARTCLFNILCRELVWIPMAAVDQKLSSARRRTKGPDAVHARLITRGAVLRCIVDACGEGILACDALFPVLTAPTSLFWQKRLSDDRLMTALRSRGDAVLEPLRAALAEIIEEDPDIPFYAEEVARLTHYRTLELQIRHVLTPQQVLTPHALPPAKRPMIAGSTDKQKKLNHVPAVALSVKELLEPNDLPGLFCVPALVLREALNKMAGHTAIEESLRRILDGKDPSTGTDSRSNLDHVNPSRLASVNLQLLMKHIPPCKATTDVGLSNLLVWMITGQGYSTAEFLSNDPQKPFFFSEAVDCINHFREAQNANEAVLADYLKKHPRTTLATMKKVPKYLILDDVNVWGQSSNELGLNPTIRGSGGKRATLEDKLTEPFSSRVQSAWKRWLGDMYGQDPLLYAGHRHTWQEGITFVQSLGINGVKRDGLTTLQLANNLVFLKICVEPSARELGEWISKNSKLGAYRGLCLLGFKLHELDSIATQVAFQIVYNHIDRWMSARDKERVGFGAIFVEHLLCKVKRWRERYSAMPDDLFTWAKAAVRGVEWGPGDDRGDGAKLPFPCDVSAEFIEAAIQQIMVLRA</sequence>
<keyword evidence="4" id="KW-1185">Reference proteome</keyword>